<reference evidence="11" key="1">
    <citation type="journal article" date="2019" name="Int. J. Syst. Evol. Microbiol.">
        <title>The Global Catalogue of Microorganisms (GCM) 10K type strain sequencing project: providing services to taxonomists for standard genome sequencing and annotation.</title>
        <authorList>
            <consortium name="The Broad Institute Genomics Platform"/>
            <consortium name="The Broad Institute Genome Sequencing Center for Infectious Disease"/>
            <person name="Wu L."/>
            <person name="Ma J."/>
        </authorList>
    </citation>
    <scope>NUCLEOTIDE SEQUENCE [LARGE SCALE GENOMIC DNA]</scope>
    <source>
        <strain evidence="11">CGMCC 1.15180</strain>
    </source>
</reference>
<dbReference type="EMBL" id="JBHSPX010000008">
    <property type="protein sequence ID" value="MFC6066124.1"/>
    <property type="molecule type" value="Genomic_DNA"/>
</dbReference>
<dbReference type="CDD" id="cd06261">
    <property type="entry name" value="TM_PBP2"/>
    <property type="match status" value="1"/>
</dbReference>
<dbReference type="Proteomes" id="UP001596139">
    <property type="component" value="Unassembled WGS sequence"/>
</dbReference>
<feature type="region of interest" description="Disordered" evidence="8">
    <location>
        <begin position="1"/>
        <end position="33"/>
    </location>
</feature>
<keyword evidence="11" id="KW-1185">Reference proteome</keyword>
<dbReference type="PANTHER" id="PTHR30151">
    <property type="entry name" value="ALKANE SULFONATE ABC TRANSPORTER-RELATED, MEMBRANE SUBUNIT"/>
    <property type="match status" value="1"/>
</dbReference>
<keyword evidence="6 7" id="KW-0472">Membrane</keyword>
<evidence type="ECO:0000256" key="4">
    <source>
        <dbReference type="ARBA" id="ARBA00022692"/>
    </source>
</evidence>
<sequence>MSALPTGPRAPELSKTPADTAPSRSAGPRRRRTGWTGRVRPAVLTAQLGLAVLLVAGWEVGSRTGVVDPFFFSSPTAVAGRIGQWLGSGEIAGHLLTTLLEAALALVIGGVLGLGIGFLLARARTLAAVLDPYIKVLNALPRVVLAPIFLLWFGLGIWSKVAFGVTLVFFIVFFNTYQGVREVDRVLVDNARMLGAKESQLIRHVLLPSAMSWIFSSLHTSVGFAIVGAVVGEYLGASEGMGYLIAQAEGTFDTTGVFAGMVVLSVVVVAIDLLVNRVERRLLRWQPARERTHG</sequence>
<dbReference type="PANTHER" id="PTHR30151:SF20">
    <property type="entry name" value="ABC TRANSPORTER PERMEASE PROTEIN HI_0355-RELATED"/>
    <property type="match status" value="1"/>
</dbReference>
<dbReference type="Pfam" id="PF00528">
    <property type="entry name" value="BPD_transp_1"/>
    <property type="match status" value="1"/>
</dbReference>
<evidence type="ECO:0000313" key="10">
    <source>
        <dbReference type="EMBL" id="MFC6066124.1"/>
    </source>
</evidence>
<gene>
    <name evidence="10" type="ORF">ACFP4F_26785</name>
</gene>
<feature type="domain" description="ABC transmembrane type-1" evidence="9">
    <location>
        <begin position="95"/>
        <end position="275"/>
    </location>
</feature>
<keyword evidence="2 7" id="KW-0813">Transport</keyword>
<dbReference type="PROSITE" id="PS50928">
    <property type="entry name" value="ABC_TM1"/>
    <property type="match status" value="1"/>
</dbReference>
<dbReference type="Gene3D" id="1.10.3720.10">
    <property type="entry name" value="MetI-like"/>
    <property type="match status" value="1"/>
</dbReference>
<comment type="subcellular location">
    <subcellularLocation>
        <location evidence="1 7">Cell membrane</location>
        <topology evidence="1 7">Multi-pass membrane protein</topology>
    </subcellularLocation>
</comment>
<evidence type="ECO:0000256" key="3">
    <source>
        <dbReference type="ARBA" id="ARBA00022475"/>
    </source>
</evidence>
<dbReference type="InterPro" id="IPR000515">
    <property type="entry name" value="MetI-like"/>
</dbReference>
<name>A0ABW1MQM5_9ACTN</name>
<evidence type="ECO:0000259" key="9">
    <source>
        <dbReference type="PROSITE" id="PS50928"/>
    </source>
</evidence>
<accession>A0ABW1MQM5</accession>
<feature type="transmembrane region" description="Helical" evidence="7">
    <location>
        <begin position="102"/>
        <end position="121"/>
    </location>
</feature>
<dbReference type="SUPFAM" id="SSF161098">
    <property type="entry name" value="MetI-like"/>
    <property type="match status" value="1"/>
</dbReference>
<feature type="transmembrane region" description="Helical" evidence="7">
    <location>
        <begin position="201"/>
        <end position="231"/>
    </location>
</feature>
<evidence type="ECO:0000256" key="2">
    <source>
        <dbReference type="ARBA" id="ARBA00022448"/>
    </source>
</evidence>
<evidence type="ECO:0000256" key="7">
    <source>
        <dbReference type="RuleBase" id="RU363032"/>
    </source>
</evidence>
<feature type="transmembrane region" description="Helical" evidence="7">
    <location>
        <begin position="133"/>
        <end position="155"/>
    </location>
</feature>
<feature type="transmembrane region" description="Helical" evidence="7">
    <location>
        <begin position="161"/>
        <end position="180"/>
    </location>
</feature>
<keyword evidence="5 7" id="KW-1133">Transmembrane helix</keyword>
<comment type="caution">
    <text evidence="10">The sequence shown here is derived from an EMBL/GenBank/DDBJ whole genome shotgun (WGS) entry which is preliminary data.</text>
</comment>
<keyword evidence="3" id="KW-1003">Cell membrane</keyword>
<comment type="similarity">
    <text evidence="7">Belongs to the binding-protein-dependent transport system permease family.</text>
</comment>
<feature type="transmembrane region" description="Helical" evidence="7">
    <location>
        <begin position="39"/>
        <end position="58"/>
    </location>
</feature>
<protein>
    <submittedName>
        <fullName evidence="10">ABC transporter permease</fullName>
    </submittedName>
</protein>
<dbReference type="InterPro" id="IPR035906">
    <property type="entry name" value="MetI-like_sf"/>
</dbReference>
<evidence type="ECO:0000256" key="5">
    <source>
        <dbReference type="ARBA" id="ARBA00022989"/>
    </source>
</evidence>
<organism evidence="10 11">
    <name type="scientific">Streptomyces ochraceiscleroticus</name>
    <dbReference type="NCBI Taxonomy" id="47761"/>
    <lineage>
        <taxon>Bacteria</taxon>
        <taxon>Bacillati</taxon>
        <taxon>Actinomycetota</taxon>
        <taxon>Actinomycetes</taxon>
        <taxon>Kitasatosporales</taxon>
        <taxon>Streptomycetaceae</taxon>
        <taxon>Streptomyces</taxon>
    </lineage>
</organism>
<keyword evidence="4 7" id="KW-0812">Transmembrane</keyword>
<dbReference type="RefSeq" id="WP_078648740.1">
    <property type="nucleotide sequence ID" value="NZ_JBHSPX010000008.1"/>
</dbReference>
<evidence type="ECO:0000313" key="11">
    <source>
        <dbReference type="Proteomes" id="UP001596139"/>
    </source>
</evidence>
<evidence type="ECO:0000256" key="6">
    <source>
        <dbReference type="ARBA" id="ARBA00023136"/>
    </source>
</evidence>
<feature type="transmembrane region" description="Helical" evidence="7">
    <location>
        <begin position="257"/>
        <end position="275"/>
    </location>
</feature>
<evidence type="ECO:0000256" key="1">
    <source>
        <dbReference type="ARBA" id="ARBA00004651"/>
    </source>
</evidence>
<proteinExistence type="inferred from homology"/>
<evidence type="ECO:0000256" key="8">
    <source>
        <dbReference type="SAM" id="MobiDB-lite"/>
    </source>
</evidence>